<dbReference type="EMBL" id="FNXT01001044">
    <property type="protein sequence ID" value="SZX71331.1"/>
    <property type="molecule type" value="Genomic_DNA"/>
</dbReference>
<gene>
    <name evidence="2" type="ORF">BQ4739_LOCUS11463</name>
</gene>
<dbReference type="Proteomes" id="UP000256970">
    <property type="component" value="Unassembled WGS sequence"/>
</dbReference>
<name>A0A383W1F8_TETOB</name>
<organism evidence="2 3">
    <name type="scientific">Tetradesmus obliquus</name>
    <name type="common">Green alga</name>
    <name type="synonym">Acutodesmus obliquus</name>
    <dbReference type="NCBI Taxonomy" id="3088"/>
    <lineage>
        <taxon>Eukaryota</taxon>
        <taxon>Viridiplantae</taxon>
        <taxon>Chlorophyta</taxon>
        <taxon>core chlorophytes</taxon>
        <taxon>Chlorophyceae</taxon>
        <taxon>CS clade</taxon>
        <taxon>Sphaeropleales</taxon>
        <taxon>Scenedesmaceae</taxon>
        <taxon>Tetradesmus</taxon>
    </lineage>
</organism>
<evidence type="ECO:0000313" key="3">
    <source>
        <dbReference type="Proteomes" id="UP000256970"/>
    </source>
</evidence>
<feature type="compositionally biased region" description="Polar residues" evidence="1">
    <location>
        <begin position="12"/>
        <end position="24"/>
    </location>
</feature>
<dbReference type="AlphaFoldDB" id="A0A383W1F8"/>
<keyword evidence="3" id="KW-1185">Reference proteome</keyword>
<feature type="region of interest" description="Disordered" evidence="1">
    <location>
        <begin position="1"/>
        <end position="24"/>
    </location>
</feature>
<feature type="compositionally biased region" description="Polar residues" evidence="1">
    <location>
        <begin position="63"/>
        <end position="75"/>
    </location>
</feature>
<evidence type="ECO:0000313" key="2">
    <source>
        <dbReference type="EMBL" id="SZX71331.1"/>
    </source>
</evidence>
<feature type="compositionally biased region" description="Low complexity" evidence="1">
    <location>
        <begin position="84"/>
        <end position="98"/>
    </location>
</feature>
<accession>A0A383W1F8</accession>
<protein>
    <submittedName>
        <fullName evidence="2">Uncharacterized protein</fullName>
    </submittedName>
</protein>
<reference evidence="2 3" key="1">
    <citation type="submission" date="2016-10" db="EMBL/GenBank/DDBJ databases">
        <authorList>
            <person name="Cai Z."/>
        </authorList>
    </citation>
    <scope>NUCLEOTIDE SEQUENCE [LARGE SCALE GENOMIC DNA]</scope>
</reference>
<evidence type="ECO:0000256" key="1">
    <source>
        <dbReference type="SAM" id="MobiDB-lite"/>
    </source>
</evidence>
<sequence length="111" mass="11774">MEDGLLQAAHGASSQAPPEVHPQQQVQLLSGVSACFEDAYNRNCLDDSAMTQQQLRGELRSAAHQQNHAPQQLQLTAGACAKGNSSSHSHSTQNSTTSGFQSACSLWIPAD</sequence>
<proteinExistence type="predicted"/>
<feature type="region of interest" description="Disordered" evidence="1">
    <location>
        <begin position="58"/>
        <end position="100"/>
    </location>
</feature>